<organism evidence="3 4">
    <name type="scientific">Laodelphax striatellus</name>
    <name type="common">Small brown planthopper</name>
    <name type="synonym">Delphax striatella</name>
    <dbReference type="NCBI Taxonomy" id="195883"/>
    <lineage>
        <taxon>Eukaryota</taxon>
        <taxon>Metazoa</taxon>
        <taxon>Ecdysozoa</taxon>
        <taxon>Arthropoda</taxon>
        <taxon>Hexapoda</taxon>
        <taxon>Insecta</taxon>
        <taxon>Pterygota</taxon>
        <taxon>Neoptera</taxon>
        <taxon>Paraneoptera</taxon>
        <taxon>Hemiptera</taxon>
        <taxon>Auchenorrhyncha</taxon>
        <taxon>Fulgoroidea</taxon>
        <taxon>Delphacidae</taxon>
        <taxon>Criomorphinae</taxon>
        <taxon>Laodelphax</taxon>
    </lineage>
</organism>
<gene>
    <name evidence="3" type="ORF">LSTR_LSTR014465</name>
</gene>
<dbReference type="EMBL" id="QKKF02028914">
    <property type="protein sequence ID" value="RZF35296.1"/>
    <property type="molecule type" value="Genomic_DNA"/>
</dbReference>
<dbReference type="SMART" id="SM00252">
    <property type="entry name" value="SH2"/>
    <property type="match status" value="1"/>
</dbReference>
<dbReference type="InterPro" id="IPR000980">
    <property type="entry name" value="SH2"/>
</dbReference>
<dbReference type="PRINTS" id="PR00401">
    <property type="entry name" value="SH2DOMAIN"/>
</dbReference>
<name>A0A482WPT7_LAOST</name>
<evidence type="ECO:0000259" key="2">
    <source>
        <dbReference type="PROSITE" id="PS50001"/>
    </source>
</evidence>
<keyword evidence="1" id="KW-0727">SH2 domain</keyword>
<evidence type="ECO:0000256" key="1">
    <source>
        <dbReference type="PROSITE-ProRule" id="PRU00191"/>
    </source>
</evidence>
<evidence type="ECO:0000313" key="4">
    <source>
        <dbReference type="Proteomes" id="UP000291343"/>
    </source>
</evidence>
<protein>
    <recommendedName>
        <fullName evidence="2">SH2 domain-containing protein</fullName>
    </recommendedName>
</protein>
<dbReference type="PANTHER" id="PTHR45818:SF3">
    <property type="entry name" value="PROTEIN VAV"/>
    <property type="match status" value="1"/>
</dbReference>
<dbReference type="Pfam" id="PF00017">
    <property type="entry name" value="SH2"/>
    <property type="match status" value="1"/>
</dbReference>
<accession>A0A482WPT7</accession>
<dbReference type="Proteomes" id="UP000291343">
    <property type="component" value="Unassembled WGS sequence"/>
</dbReference>
<keyword evidence="4" id="KW-1185">Reference proteome</keyword>
<sequence length="243" mass="26983">MQCVFSLMENIEMLKSRLKSMNESRKMLEDSLNQQVAYSRAIEREMQGLKPEVIQLFRQKEKHVAWLVARGVKQNRLIQLLQSNGGTGGGGVRALALVLGVDDLPHQDEHTWLLNECSRTDAEQYLAGKKDGTFLVRPSSSGQYALSIACNGITNHCIIYKTKRGYGFAEPYNIYESLKALVIHYAQNSLEEHNDSLTTNLAFPVFAATAPTAPDQSDTTTNTTTTVPLVAGGYINLANTHYN</sequence>
<dbReference type="OrthoDB" id="3175255at2759"/>
<dbReference type="SUPFAM" id="SSF55550">
    <property type="entry name" value="SH2 domain"/>
    <property type="match status" value="1"/>
</dbReference>
<dbReference type="AlphaFoldDB" id="A0A482WPT7"/>
<dbReference type="GO" id="GO:0005085">
    <property type="term" value="F:guanyl-nucleotide exchange factor activity"/>
    <property type="evidence" value="ECO:0007669"/>
    <property type="project" value="TreeGrafter"/>
</dbReference>
<dbReference type="STRING" id="195883.A0A482WPT7"/>
<reference evidence="3 4" key="1">
    <citation type="journal article" date="2017" name="Gigascience">
        <title>Genome sequence of the small brown planthopper, Laodelphax striatellus.</title>
        <authorList>
            <person name="Zhu J."/>
            <person name="Jiang F."/>
            <person name="Wang X."/>
            <person name="Yang P."/>
            <person name="Bao Y."/>
            <person name="Zhao W."/>
            <person name="Wang W."/>
            <person name="Lu H."/>
            <person name="Wang Q."/>
            <person name="Cui N."/>
            <person name="Li J."/>
            <person name="Chen X."/>
            <person name="Luo L."/>
            <person name="Yu J."/>
            <person name="Kang L."/>
            <person name="Cui F."/>
        </authorList>
    </citation>
    <scope>NUCLEOTIDE SEQUENCE [LARGE SCALE GENOMIC DNA]</scope>
    <source>
        <strain evidence="3">Lst14</strain>
    </source>
</reference>
<dbReference type="FunFam" id="3.30.505.10:FF:000100">
    <property type="entry name" value="phosphatidylinositol 3-kinase regulatory subunit gamma"/>
    <property type="match status" value="1"/>
</dbReference>
<dbReference type="InterPro" id="IPR036860">
    <property type="entry name" value="SH2_dom_sf"/>
</dbReference>
<dbReference type="PROSITE" id="PS50001">
    <property type="entry name" value="SH2"/>
    <property type="match status" value="1"/>
</dbReference>
<dbReference type="InParanoid" id="A0A482WPT7"/>
<dbReference type="Gene3D" id="1.10.287.1490">
    <property type="match status" value="1"/>
</dbReference>
<dbReference type="SMR" id="A0A482WPT7"/>
<comment type="caution">
    <text evidence="3">The sequence shown here is derived from an EMBL/GenBank/DDBJ whole genome shotgun (WGS) entry which is preliminary data.</text>
</comment>
<dbReference type="Pfam" id="PF16454">
    <property type="entry name" value="PI3K_P85_iSH2"/>
    <property type="match status" value="1"/>
</dbReference>
<dbReference type="PANTHER" id="PTHR45818">
    <property type="entry name" value="PROTEIN VAV"/>
    <property type="match status" value="1"/>
</dbReference>
<dbReference type="GO" id="GO:0005737">
    <property type="term" value="C:cytoplasm"/>
    <property type="evidence" value="ECO:0007669"/>
    <property type="project" value="TreeGrafter"/>
</dbReference>
<dbReference type="InterPro" id="IPR032498">
    <property type="entry name" value="PI3K_P85_iSH2"/>
</dbReference>
<dbReference type="GO" id="GO:0016477">
    <property type="term" value="P:cell migration"/>
    <property type="evidence" value="ECO:0007669"/>
    <property type="project" value="TreeGrafter"/>
</dbReference>
<proteinExistence type="predicted"/>
<feature type="domain" description="SH2" evidence="2">
    <location>
        <begin position="112"/>
        <end position="205"/>
    </location>
</feature>
<dbReference type="Gene3D" id="3.30.505.10">
    <property type="entry name" value="SH2 domain"/>
    <property type="match status" value="1"/>
</dbReference>
<evidence type="ECO:0000313" key="3">
    <source>
        <dbReference type="EMBL" id="RZF35296.1"/>
    </source>
</evidence>